<reference evidence="1 2" key="1">
    <citation type="journal article" date="2014" name="BMC Genomics">
        <title>Genome based analysis of type-I polyketide synthase and nonribosomal peptide synthetase gene clusters in seven strains of five representative Nocardia species.</title>
        <authorList>
            <person name="Komaki H."/>
            <person name="Ichikawa N."/>
            <person name="Hosoyama A."/>
            <person name="Takahashi-Nakaguchi A."/>
            <person name="Matsuzawa T."/>
            <person name="Suzuki K."/>
            <person name="Fujita N."/>
            <person name="Gonoi T."/>
        </authorList>
    </citation>
    <scope>NUCLEOTIDE SEQUENCE [LARGE SCALE GENOMIC DNA]</scope>
    <source>
        <strain evidence="1 2">NBRC 15531</strain>
    </source>
</reference>
<proteinExistence type="predicted"/>
<dbReference type="Pfam" id="PF19818">
    <property type="entry name" value="DUF6301"/>
    <property type="match status" value="1"/>
</dbReference>
<gene>
    <name evidence="1" type="ORF">NCAST_11_00030</name>
</gene>
<organism evidence="1 2">
    <name type="scientific">Nocardia asteroides NBRC 15531</name>
    <dbReference type="NCBI Taxonomy" id="1110697"/>
    <lineage>
        <taxon>Bacteria</taxon>
        <taxon>Bacillati</taxon>
        <taxon>Actinomycetota</taxon>
        <taxon>Actinomycetes</taxon>
        <taxon>Mycobacteriales</taxon>
        <taxon>Nocardiaceae</taxon>
        <taxon>Nocardia</taxon>
    </lineage>
</organism>
<dbReference type="OrthoDB" id="4565671at2"/>
<dbReference type="Proteomes" id="UP000017048">
    <property type="component" value="Unassembled WGS sequence"/>
</dbReference>
<comment type="caution">
    <text evidence="1">The sequence shown here is derived from an EMBL/GenBank/DDBJ whole genome shotgun (WGS) entry which is preliminary data.</text>
</comment>
<accession>U5E7X7</accession>
<dbReference type="AlphaFoldDB" id="U5E7X7"/>
<dbReference type="InterPro" id="IPR046268">
    <property type="entry name" value="DUF6301"/>
</dbReference>
<dbReference type="STRING" id="1824.SAMN05444423_103344"/>
<dbReference type="GeneID" id="91515194"/>
<evidence type="ECO:0000313" key="2">
    <source>
        <dbReference type="Proteomes" id="UP000017048"/>
    </source>
</evidence>
<protein>
    <submittedName>
        <fullName evidence="1">Uncharacterized protein</fullName>
    </submittedName>
</protein>
<sequence>MTDFRTRTPDEVAELGSRLRALDWSWQLAEIPEIARQFGWRVVTTSEDDDWAMLDTGMGLASGKVFADDGDVEKIQVSVSTIGPDTGETHTLVQQAYTTMAERLAAALGAPSAQLTGDNPQVRWAGSESTLILAAPTRTITLTLASNEWLELFDDGVELSRQGQL</sequence>
<evidence type="ECO:0000313" key="1">
    <source>
        <dbReference type="EMBL" id="GAD82506.1"/>
    </source>
</evidence>
<keyword evidence="2" id="KW-1185">Reference proteome</keyword>
<name>U5E7X7_NOCAS</name>
<dbReference type="EMBL" id="BAFO02000011">
    <property type="protein sequence ID" value="GAD82506.1"/>
    <property type="molecule type" value="Genomic_DNA"/>
</dbReference>
<dbReference type="RefSeq" id="WP_019045082.1">
    <property type="nucleotide sequence ID" value="NZ_BAFO02000011.1"/>
</dbReference>
<dbReference type="eggNOG" id="ENOG502ZV9A">
    <property type="taxonomic scope" value="Bacteria"/>
</dbReference>